<protein>
    <recommendedName>
        <fullName evidence="6">Copper amine oxidase-like N-terminal domain-containing protein</fullName>
    </recommendedName>
</protein>
<comment type="caution">
    <text evidence="4">The sequence shown here is derived from an EMBL/GenBank/DDBJ whole genome shotgun (WGS) entry which is preliminary data.</text>
</comment>
<keyword evidence="1" id="KW-0732">Signal</keyword>
<dbReference type="Pfam" id="PF07833">
    <property type="entry name" value="Cu_amine_oxidN1"/>
    <property type="match status" value="1"/>
</dbReference>
<feature type="domain" description="Copper amine oxidase-like N-terminal" evidence="2">
    <location>
        <begin position="70"/>
        <end position="99"/>
    </location>
</feature>
<dbReference type="EMBL" id="BJXX01000057">
    <property type="protein sequence ID" value="GEN33894.1"/>
    <property type="molecule type" value="Genomic_DNA"/>
</dbReference>
<dbReference type="RefSeq" id="WP_146809191.1">
    <property type="nucleotide sequence ID" value="NZ_BJXX01000057.1"/>
</dbReference>
<gene>
    <name evidence="4" type="ORF">ADA01nite_13540</name>
</gene>
<evidence type="ECO:0008006" key="6">
    <source>
        <dbReference type="Google" id="ProtNLM"/>
    </source>
</evidence>
<feature type="domain" description="PrcB C-terminal" evidence="3">
    <location>
        <begin position="152"/>
        <end position="209"/>
    </location>
</feature>
<dbReference type="Proteomes" id="UP000321157">
    <property type="component" value="Unassembled WGS sequence"/>
</dbReference>
<sequence>MKKRIVTTFAAGILAGIGLMSAAGFSYAALTKIDVSVKPISFMMDGKEVQPSDREQQYFNGKNYVPASFIHQNTTYVPLRFISEKLGYQVGYDAKNGIISLGEQNMTEKEWTFDVIYPSDGAQPVISPRIQQWFDDHKNQEFTGSIWDEDGIYAAVARGQKPNGGYGVEVVGVTERANKVVVKVKYKDPEPGKMYTQVITHPSTLIKVPRTDKEIRFEIVKE</sequence>
<feature type="chain" id="PRO_5021874957" description="Copper amine oxidase-like N-terminal domain-containing protein" evidence="1">
    <location>
        <begin position="29"/>
        <end position="222"/>
    </location>
</feature>
<name>A0A511V4P4_9BACL</name>
<evidence type="ECO:0000256" key="1">
    <source>
        <dbReference type="SAM" id="SignalP"/>
    </source>
</evidence>
<evidence type="ECO:0000259" key="3">
    <source>
        <dbReference type="Pfam" id="PF14343"/>
    </source>
</evidence>
<dbReference type="AlphaFoldDB" id="A0A511V4P4"/>
<reference evidence="4 5" key="1">
    <citation type="submission" date="2019-07" db="EMBL/GenBank/DDBJ databases">
        <title>Whole genome shotgun sequence of Aneurinibacillus danicus NBRC 102444.</title>
        <authorList>
            <person name="Hosoyama A."/>
            <person name="Uohara A."/>
            <person name="Ohji S."/>
            <person name="Ichikawa N."/>
        </authorList>
    </citation>
    <scope>NUCLEOTIDE SEQUENCE [LARGE SCALE GENOMIC DNA]</scope>
    <source>
        <strain evidence="4 5">NBRC 102444</strain>
    </source>
</reference>
<evidence type="ECO:0000313" key="4">
    <source>
        <dbReference type="EMBL" id="GEN33894.1"/>
    </source>
</evidence>
<dbReference type="InterPro" id="IPR025748">
    <property type="entry name" value="PrcB_C_dom"/>
</dbReference>
<dbReference type="OrthoDB" id="2081723at2"/>
<dbReference type="SUPFAM" id="SSF55383">
    <property type="entry name" value="Copper amine oxidase, domain N"/>
    <property type="match status" value="1"/>
</dbReference>
<keyword evidence="5" id="KW-1185">Reference proteome</keyword>
<evidence type="ECO:0000259" key="2">
    <source>
        <dbReference type="Pfam" id="PF07833"/>
    </source>
</evidence>
<proteinExistence type="predicted"/>
<accession>A0A511V4P4</accession>
<dbReference type="InterPro" id="IPR012854">
    <property type="entry name" value="Cu_amine_oxidase-like_N"/>
</dbReference>
<dbReference type="Pfam" id="PF14343">
    <property type="entry name" value="PrcB_C"/>
    <property type="match status" value="1"/>
</dbReference>
<evidence type="ECO:0000313" key="5">
    <source>
        <dbReference type="Proteomes" id="UP000321157"/>
    </source>
</evidence>
<feature type="signal peptide" evidence="1">
    <location>
        <begin position="1"/>
        <end position="28"/>
    </location>
</feature>
<dbReference type="InterPro" id="IPR036582">
    <property type="entry name" value="Mao_N_sf"/>
</dbReference>
<organism evidence="4 5">
    <name type="scientific">Aneurinibacillus danicus</name>
    <dbReference type="NCBI Taxonomy" id="267746"/>
    <lineage>
        <taxon>Bacteria</taxon>
        <taxon>Bacillati</taxon>
        <taxon>Bacillota</taxon>
        <taxon>Bacilli</taxon>
        <taxon>Bacillales</taxon>
        <taxon>Paenibacillaceae</taxon>
        <taxon>Aneurinibacillus group</taxon>
        <taxon>Aneurinibacillus</taxon>
    </lineage>
</organism>